<feature type="binding site" evidence="3">
    <location>
        <position position="109"/>
    </location>
    <ligand>
        <name>carboxy-S-adenosyl-L-methionine</name>
        <dbReference type="ChEBI" id="CHEBI:134278"/>
    </ligand>
</feature>
<evidence type="ECO:0000256" key="3">
    <source>
        <dbReference type="HAMAP-Rule" id="MF_01590"/>
    </source>
</evidence>
<sequence length="320" mass="36706">MHPHFKQCLHQLIDSPLDSWLAQLPSELANWENAQKHGDWQKWQKLLSKFPHGEQPQWQVVDGTVTFTPELAQYGPAITGLLKQFMPWRKGPFNIAGVTIDTEWRSDFKWERLLPHISNLNGRYVLDVGCGSGYHLWRMLEQNAKMVIGVDPSPLFFMQSLITQKYAPTVPLYFLPLGVEDLPAANAFDTVFSMGVFYHRRDPMTFLQQLKQQLRKGGELVLETLVVDGDENTVVMPQDRYAQMRNVWFLPSVKALELWLNRAGFSNIRTVDVDQTSVAEQRKTTWIEGHSLSDFLDPNNTELTIEGYPAPKRAVVIANK</sequence>
<dbReference type="HAMAP" id="MF_01590">
    <property type="entry name" value="tRNA_carboxymethyltr_CmoB"/>
    <property type="match status" value="1"/>
</dbReference>
<keyword evidence="1 3" id="KW-0808">Transferase</keyword>
<dbReference type="SUPFAM" id="SSF53335">
    <property type="entry name" value="S-adenosyl-L-methionine-dependent methyltransferases"/>
    <property type="match status" value="1"/>
</dbReference>
<dbReference type="PANTHER" id="PTHR43861:SF3">
    <property type="entry name" value="PUTATIVE (AFU_ORTHOLOGUE AFUA_2G14390)-RELATED"/>
    <property type="match status" value="1"/>
</dbReference>
<feature type="binding site" evidence="3">
    <location>
        <position position="313"/>
    </location>
    <ligand>
        <name>carboxy-S-adenosyl-L-methionine</name>
        <dbReference type="ChEBI" id="CHEBI:134278"/>
    </ligand>
</feature>
<dbReference type="NCBIfam" id="TIGR00452">
    <property type="entry name" value="tRNA 5-methoxyuridine(34)/uridine 5-oxyacetic acid(34) synthase CmoB"/>
    <property type="match status" value="1"/>
</dbReference>
<organism evidence="4 5">
    <name type="scientific">Opacimonas viscosa</name>
    <dbReference type="NCBI Taxonomy" id="2961944"/>
    <lineage>
        <taxon>Bacteria</taxon>
        <taxon>Pseudomonadati</taxon>
        <taxon>Pseudomonadota</taxon>
        <taxon>Gammaproteobacteria</taxon>
        <taxon>Alteromonadales</taxon>
        <taxon>Alteromonadaceae</taxon>
        <taxon>Opacimonas</taxon>
    </lineage>
</organism>
<evidence type="ECO:0000256" key="2">
    <source>
        <dbReference type="ARBA" id="ARBA00022694"/>
    </source>
</evidence>
<feature type="binding site" evidence="3">
    <location>
        <position position="90"/>
    </location>
    <ligand>
        <name>carboxy-S-adenosyl-L-methionine</name>
        <dbReference type="ChEBI" id="CHEBI:134278"/>
    </ligand>
</feature>
<proteinExistence type="inferred from homology"/>
<dbReference type="Pfam" id="PF08003">
    <property type="entry name" value="Methyltransf_9"/>
    <property type="match status" value="1"/>
</dbReference>
<feature type="binding site" evidence="3">
    <location>
        <position position="198"/>
    </location>
    <ligand>
        <name>carboxy-S-adenosyl-L-methionine</name>
        <dbReference type="ChEBI" id="CHEBI:134278"/>
    </ligand>
</feature>
<reference evidence="4" key="1">
    <citation type="submission" date="2022-07" db="EMBL/GenBank/DDBJ databases">
        <title>Characterization of the Novel Bacterium Alteromonas immobilis LMIT006 and Alteromonas gregis LMIT007.</title>
        <authorList>
            <person name="Lin X."/>
        </authorList>
    </citation>
    <scope>NUCLEOTIDE SEQUENCE</scope>
    <source>
        <strain evidence="4">LMIT007</strain>
    </source>
</reference>
<evidence type="ECO:0000313" key="4">
    <source>
        <dbReference type="EMBL" id="MCP3427558.1"/>
    </source>
</evidence>
<dbReference type="EC" id="2.5.1.-" evidence="3"/>
<keyword evidence="5" id="KW-1185">Reference proteome</keyword>
<dbReference type="GO" id="GO:0016765">
    <property type="term" value="F:transferase activity, transferring alkyl or aryl (other than methyl) groups"/>
    <property type="evidence" value="ECO:0007669"/>
    <property type="project" value="UniProtKB-UniRule"/>
</dbReference>
<dbReference type="RefSeq" id="WP_254098015.1">
    <property type="nucleotide sequence ID" value="NZ_JANATA010000001.1"/>
</dbReference>
<dbReference type="Gene3D" id="3.40.50.150">
    <property type="entry name" value="Vaccinia Virus protein VP39"/>
    <property type="match status" value="1"/>
</dbReference>
<evidence type="ECO:0000313" key="5">
    <source>
        <dbReference type="Proteomes" id="UP001165413"/>
    </source>
</evidence>
<dbReference type="EMBL" id="JANATA010000001">
    <property type="protein sequence ID" value="MCP3427558.1"/>
    <property type="molecule type" value="Genomic_DNA"/>
</dbReference>
<comment type="function">
    <text evidence="3">Catalyzes carboxymethyl transfer from carboxy-S-adenosyl-L-methionine (Cx-SAM) to 5-hydroxyuridine (ho5U) to form 5-carboxymethoxyuridine (cmo5U) at position 34 in tRNAs.</text>
</comment>
<feature type="binding site" evidence="3">
    <location>
        <position position="129"/>
    </location>
    <ligand>
        <name>carboxy-S-adenosyl-L-methionine</name>
        <dbReference type="ChEBI" id="CHEBI:134278"/>
    </ligand>
</feature>
<comment type="similarity">
    <text evidence="3">Belongs to the class I-like SAM-binding methyltransferase superfamily. CmoB family.</text>
</comment>
<dbReference type="NCBIfam" id="NF011650">
    <property type="entry name" value="PRK15068.1"/>
    <property type="match status" value="1"/>
</dbReference>
<accession>A0AA41X142</accession>
<feature type="binding site" evidence="3">
    <location>
        <begin position="179"/>
        <end position="180"/>
    </location>
    <ligand>
        <name>carboxy-S-adenosyl-L-methionine</name>
        <dbReference type="ChEBI" id="CHEBI:134278"/>
    </ligand>
</feature>
<comment type="subunit">
    <text evidence="3">Homotetramer.</text>
</comment>
<dbReference type="AlphaFoldDB" id="A0AA41X142"/>
<evidence type="ECO:0000256" key="1">
    <source>
        <dbReference type="ARBA" id="ARBA00022679"/>
    </source>
</evidence>
<dbReference type="GO" id="GO:0002098">
    <property type="term" value="P:tRNA wobble uridine modification"/>
    <property type="evidence" value="ECO:0007669"/>
    <property type="project" value="InterPro"/>
</dbReference>
<feature type="binding site" evidence="3">
    <location>
        <begin position="151"/>
        <end position="153"/>
    </location>
    <ligand>
        <name>carboxy-S-adenosyl-L-methionine</name>
        <dbReference type="ChEBI" id="CHEBI:134278"/>
    </ligand>
</feature>
<dbReference type="InterPro" id="IPR029063">
    <property type="entry name" value="SAM-dependent_MTases_sf"/>
</dbReference>
<dbReference type="InterPro" id="IPR027555">
    <property type="entry name" value="Mo5U34_MeTrfas-like"/>
</dbReference>
<protein>
    <recommendedName>
        <fullName evidence="3">tRNA U34 carboxymethyltransferase</fullName>
        <ecNumber evidence="3">2.5.1.-</ecNumber>
    </recommendedName>
</protein>
<dbReference type="CDD" id="cd02440">
    <property type="entry name" value="AdoMet_MTases"/>
    <property type="match status" value="1"/>
</dbReference>
<comment type="caution">
    <text evidence="4">The sequence shown here is derived from an EMBL/GenBank/DDBJ whole genome shotgun (WGS) entry which is preliminary data.</text>
</comment>
<gene>
    <name evidence="3 4" type="primary">cmoB</name>
    <name evidence="4" type="ORF">NLF92_01190</name>
</gene>
<dbReference type="InterPro" id="IPR010017">
    <property type="entry name" value="CmoB"/>
</dbReference>
<feature type="binding site" evidence="3">
    <location>
        <position position="104"/>
    </location>
    <ligand>
        <name>carboxy-S-adenosyl-L-methionine</name>
        <dbReference type="ChEBI" id="CHEBI:134278"/>
    </ligand>
</feature>
<feature type="binding site" evidence="3">
    <location>
        <position position="194"/>
    </location>
    <ligand>
        <name>carboxy-S-adenosyl-L-methionine</name>
        <dbReference type="ChEBI" id="CHEBI:134278"/>
    </ligand>
</feature>
<name>A0AA41X142_9ALTE</name>
<keyword evidence="2 3" id="KW-0819">tRNA processing</keyword>
<dbReference type="PANTHER" id="PTHR43861">
    <property type="entry name" value="TRANS-ACONITATE 2-METHYLTRANSFERASE-RELATED"/>
    <property type="match status" value="1"/>
</dbReference>
<dbReference type="Proteomes" id="UP001165413">
    <property type="component" value="Unassembled WGS sequence"/>
</dbReference>
<comment type="catalytic activity">
    <reaction evidence="3">
        <text>carboxy-S-adenosyl-L-methionine + 5-hydroxyuridine(34) in tRNA = 5-carboxymethoxyuridine(34) in tRNA + S-adenosyl-L-homocysteine + H(+)</text>
        <dbReference type="Rhea" id="RHEA:52848"/>
        <dbReference type="Rhea" id="RHEA-COMP:13381"/>
        <dbReference type="Rhea" id="RHEA-COMP:13383"/>
        <dbReference type="ChEBI" id="CHEBI:15378"/>
        <dbReference type="ChEBI" id="CHEBI:57856"/>
        <dbReference type="ChEBI" id="CHEBI:134278"/>
        <dbReference type="ChEBI" id="CHEBI:136877"/>
        <dbReference type="ChEBI" id="CHEBI:136879"/>
    </reaction>
</comment>